<protein>
    <recommendedName>
        <fullName evidence="4">Phosphoglycerate mutase</fullName>
    </recommendedName>
</protein>
<organism evidence="2 3">
    <name type="scientific">Kiloniella spongiae</name>
    <dbReference type="NCBI Taxonomy" id="1489064"/>
    <lineage>
        <taxon>Bacteria</taxon>
        <taxon>Pseudomonadati</taxon>
        <taxon>Pseudomonadota</taxon>
        <taxon>Alphaproteobacteria</taxon>
        <taxon>Rhodospirillales</taxon>
        <taxon>Kiloniellaceae</taxon>
        <taxon>Kiloniella</taxon>
    </lineage>
</organism>
<dbReference type="AlphaFoldDB" id="A0A0H2MH77"/>
<dbReference type="InterPro" id="IPR013078">
    <property type="entry name" value="His_Pase_superF_clade-1"/>
</dbReference>
<dbReference type="SMART" id="SM00855">
    <property type="entry name" value="PGAM"/>
    <property type="match status" value="1"/>
</dbReference>
<comment type="caution">
    <text evidence="2">The sequence shown here is derived from an EMBL/GenBank/DDBJ whole genome shotgun (WGS) entry which is preliminary data.</text>
</comment>
<dbReference type="OrthoDB" id="280692at2"/>
<keyword evidence="3" id="KW-1185">Reference proteome</keyword>
<dbReference type="SUPFAM" id="SSF53254">
    <property type="entry name" value="Phosphoglycerate mutase-like"/>
    <property type="match status" value="1"/>
</dbReference>
<gene>
    <name evidence="2" type="ORF">WH96_05520</name>
</gene>
<dbReference type="PANTHER" id="PTHR20935">
    <property type="entry name" value="PHOSPHOGLYCERATE MUTASE-RELATED"/>
    <property type="match status" value="1"/>
</dbReference>
<name>A0A0H2MH77_9PROT</name>
<dbReference type="PANTHER" id="PTHR20935:SF0">
    <property type="entry name" value="SERINE_THREONINE-PROTEIN PHOSPHATASE PGAM5, MITOCHONDRIAL"/>
    <property type="match status" value="1"/>
</dbReference>
<dbReference type="InterPro" id="IPR051021">
    <property type="entry name" value="Mito_Ser/Thr_phosphatase"/>
</dbReference>
<dbReference type="Gene3D" id="3.40.50.1240">
    <property type="entry name" value="Phosphoglycerate mutase-like"/>
    <property type="match status" value="1"/>
</dbReference>
<dbReference type="RefSeq" id="WP_047763095.1">
    <property type="nucleotide sequence ID" value="NZ_LAQL01000003.1"/>
</dbReference>
<evidence type="ECO:0000256" key="1">
    <source>
        <dbReference type="ARBA" id="ARBA00022801"/>
    </source>
</evidence>
<evidence type="ECO:0000313" key="3">
    <source>
        <dbReference type="Proteomes" id="UP000035444"/>
    </source>
</evidence>
<dbReference type="CDD" id="cd07067">
    <property type="entry name" value="HP_PGM_like"/>
    <property type="match status" value="1"/>
</dbReference>
<proteinExistence type="predicted"/>
<evidence type="ECO:0000313" key="2">
    <source>
        <dbReference type="EMBL" id="KLN61758.1"/>
    </source>
</evidence>
<dbReference type="Proteomes" id="UP000035444">
    <property type="component" value="Unassembled WGS sequence"/>
</dbReference>
<dbReference type="InterPro" id="IPR029033">
    <property type="entry name" value="His_PPase_superfam"/>
</dbReference>
<dbReference type="EMBL" id="LAQL01000003">
    <property type="protein sequence ID" value="KLN61758.1"/>
    <property type="molecule type" value="Genomic_DNA"/>
</dbReference>
<accession>A0A0H2MH77</accession>
<keyword evidence="1" id="KW-0378">Hydrolase</keyword>
<dbReference type="STRING" id="1489064.WH96_05520"/>
<dbReference type="GO" id="GO:0016787">
    <property type="term" value="F:hydrolase activity"/>
    <property type="evidence" value="ECO:0007669"/>
    <property type="project" value="UniProtKB-KW"/>
</dbReference>
<dbReference type="Pfam" id="PF00300">
    <property type="entry name" value="His_Phos_1"/>
    <property type="match status" value="1"/>
</dbReference>
<reference evidence="2 3" key="1">
    <citation type="submission" date="2015-03" db="EMBL/GenBank/DDBJ databases">
        <title>Genome Sequence of Kiloniella spongiae MEBiC09566, isolated from a marine sponge.</title>
        <authorList>
            <person name="Shao Z."/>
            <person name="Wang L."/>
            <person name="Li X."/>
        </authorList>
    </citation>
    <scope>NUCLEOTIDE SEQUENCE [LARGE SCALE GENOMIC DNA]</scope>
    <source>
        <strain evidence="2 3">MEBiC09566</strain>
    </source>
</reference>
<sequence>MTELTLIRHGQAHSSARDEKSYDALSELGYAQARCLGYFISQSHQFDRIISGTMNRQIETAKSLALSSIPHHIDKRLNEFDFFGIAKHLEDKHGLVKPDTDIAFQAYIPVLLTKWKNNSISSNVESYVDFRTRILEALKEIAEQSDSALIVTSTGVISTLTAVALNLDIEAKSKIFLNVSHTSMHKFSFRNNELHLHQFGATPHLDVHDTLREKTYA</sequence>
<evidence type="ECO:0008006" key="4">
    <source>
        <dbReference type="Google" id="ProtNLM"/>
    </source>
</evidence>